<evidence type="ECO:0000256" key="5">
    <source>
        <dbReference type="ARBA" id="ARBA00022519"/>
    </source>
</evidence>
<dbReference type="STRING" id="1399147.P618_201070"/>
<comment type="subcellular location">
    <subcellularLocation>
        <location evidence="2">Cell inner membrane</location>
        <topology evidence="2">Multi-pass membrane protein</topology>
    </subcellularLocation>
</comment>
<evidence type="ECO:0000256" key="2">
    <source>
        <dbReference type="ARBA" id="ARBA00004429"/>
    </source>
</evidence>
<comment type="function">
    <text evidence="1">The transhydrogenation between NADH and NADP is coupled to respiration and ATP hydrolysis and functions as a proton pump across the membrane.</text>
</comment>
<evidence type="ECO:0000256" key="8">
    <source>
        <dbReference type="ARBA" id="ARBA00022967"/>
    </source>
</evidence>
<comment type="caution">
    <text evidence="15">The sequence shown here is derived from an EMBL/GenBank/DDBJ whole genome shotgun (WGS) entry which is preliminary data.</text>
</comment>
<dbReference type="GO" id="GO:0008750">
    <property type="term" value="F:proton-translocating NAD(P)+ transhydrogenase activity"/>
    <property type="evidence" value="ECO:0007669"/>
    <property type="project" value="UniProtKB-EC"/>
</dbReference>
<evidence type="ECO:0000256" key="13">
    <source>
        <dbReference type="SAM" id="Phobius"/>
    </source>
</evidence>
<organism evidence="15 16">
    <name type="scientific">Holospora obtusa F1</name>
    <dbReference type="NCBI Taxonomy" id="1399147"/>
    <lineage>
        <taxon>Bacteria</taxon>
        <taxon>Pseudomonadati</taxon>
        <taxon>Pseudomonadota</taxon>
        <taxon>Alphaproteobacteria</taxon>
        <taxon>Holosporales</taxon>
        <taxon>Holosporaceae</taxon>
        <taxon>Holospora</taxon>
    </lineage>
</organism>
<evidence type="ECO:0000256" key="4">
    <source>
        <dbReference type="ARBA" id="ARBA00022475"/>
    </source>
</evidence>
<protein>
    <recommendedName>
        <fullName evidence="3">proton-translocating NAD(P)(+) transhydrogenase</fullName>
        <ecNumber evidence="3">7.1.1.1</ecNumber>
    </recommendedName>
</protein>
<dbReference type="Pfam" id="PF12769">
    <property type="entry name" value="PNTB_4TM"/>
    <property type="match status" value="1"/>
</dbReference>
<evidence type="ECO:0000256" key="6">
    <source>
        <dbReference type="ARBA" id="ARBA00022692"/>
    </source>
</evidence>
<gene>
    <name evidence="15" type="ORF">P618_201070</name>
</gene>
<keyword evidence="8" id="KW-1278">Translocase</keyword>
<dbReference type="PANTHER" id="PTHR10160:SF19">
    <property type="entry name" value="PROTON-TRANSLOCATING NAD(P)(+) TRANSHYDROGENASE"/>
    <property type="match status" value="1"/>
</dbReference>
<dbReference type="OrthoDB" id="9810841at2"/>
<evidence type="ECO:0000313" key="15">
    <source>
        <dbReference type="EMBL" id="ETZ06779.1"/>
    </source>
</evidence>
<dbReference type="GO" id="GO:0006740">
    <property type="term" value="P:NADPH regeneration"/>
    <property type="evidence" value="ECO:0007669"/>
    <property type="project" value="TreeGrafter"/>
</dbReference>
<proteinExistence type="predicted"/>
<dbReference type="EMBL" id="AWTR02000085">
    <property type="protein sequence ID" value="ETZ06779.1"/>
    <property type="molecule type" value="Genomic_DNA"/>
</dbReference>
<keyword evidence="16" id="KW-1185">Reference proteome</keyword>
<comment type="catalytic activity">
    <reaction evidence="12">
        <text>NAD(+) + NADPH + H(+)(in) = NADH + NADP(+) + H(+)(out)</text>
        <dbReference type="Rhea" id="RHEA:47992"/>
        <dbReference type="ChEBI" id="CHEBI:15378"/>
        <dbReference type="ChEBI" id="CHEBI:57540"/>
        <dbReference type="ChEBI" id="CHEBI:57783"/>
        <dbReference type="ChEBI" id="CHEBI:57945"/>
        <dbReference type="ChEBI" id="CHEBI:58349"/>
        <dbReference type="EC" id="7.1.1.1"/>
    </reaction>
</comment>
<reference evidence="15 16" key="1">
    <citation type="journal article" date="2014" name="FEMS Microbiol. Lett.">
        <title>Draft genome sequences of three Holospora species (Holospora obtusa, Holospora undulata, and Holospora elegans), endonuclear symbiotic bacteria of the ciliate Paramecium caudatum.</title>
        <authorList>
            <person name="Dohra H."/>
            <person name="Tanaka K."/>
            <person name="Suzuki T."/>
            <person name="Fujishima M."/>
            <person name="Suzuki H."/>
        </authorList>
    </citation>
    <scope>NUCLEOTIDE SEQUENCE [LARGE SCALE GENOMIC DNA]</scope>
    <source>
        <strain evidence="15 16">F1</strain>
    </source>
</reference>
<evidence type="ECO:0000256" key="10">
    <source>
        <dbReference type="ARBA" id="ARBA00023027"/>
    </source>
</evidence>
<keyword evidence="4" id="KW-1003">Cell membrane</keyword>
<dbReference type="RefSeq" id="WP_021826809.1">
    <property type="nucleotide sequence ID" value="NZ_AWTR02000085.1"/>
</dbReference>
<dbReference type="Proteomes" id="UP000019112">
    <property type="component" value="Unassembled WGS sequence"/>
</dbReference>
<feature type="transmembrane region" description="Helical" evidence="13">
    <location>
        <begin position="29"/>
        <end position="45"/>
    </location>
</feature>
<evidence type="ECO:0000259" key="14">
    <source>
        <dbReference type="Pfam" id="PF12769"/>
    </source>
</evidence>
<name>W6TDV3_HOLOB</name>
<feature type="domain" description="NAD(P) transhydrogenase alpha subunit C-terminal" evidence="14">
    <location>
        <begin position="4"/>
        <end position="90"/>
    </location>
</feature>
<feature type="transmembrane region" description="Helical" evidence="13">
    <location>
        <begin position="57"/>
        <end position="80"/>
    </location>
</feature>
<keyword evidence="7" id="KW-0521">NADP</keyword>
<dbReference type="eggNOG" id="COG3288">
    <property type="taxonomic scope" value="Bacteria"/>
</dbReference>
<keyword evidence="9 13" id="KW-1133">Transmembrane helix</keyword>
<feature type="transmembrane region" description="Helical" evidence="13">
    <location>
        <begin position="112"/>
        <end position="133"/>
    </location>
</feature>
<keyword evidence="5" id="KW-0997">Cell inner membrane</keyword>
<evidence type="ECO:0000256" key="3">
    <source>
        <dbReference type="ARBA" id="ARBA00012943"/>
    </source>
</evidence>
<dbReference type="InterPro" id="IPR024605">
    <property type="entry name" value="NADP_transhyd_a_C"/>
</dbReference>
<keyword evidence="11 13" id="KW-0472">Membrane</keyword>
<keyword evidence="10" id="KW-0520">NAD</keyword>
<dbReference type="EC" id="7.1.1.1" evidence="3"/>
<dbReference type="GO" id="GO:0005886">
    <property type="term" value="C:plasma membrane"/>
    <property type="evidence" value="ECO:0007669"/>
    <property type="project" value="UniProtKB-SubCell"/>
</dbReference>
<evidence type="ECO:0000256" key="12">
    <source>
        <dbReference type="ARBA" id="ARBA00048202"/>
    </source>
</evidence>
<sequence>MDFFLILMIGIILGYYTVCRVPSIFHAPLMSLTNGVSSICILILLDESVKSTITGSYHSVFKILSCMTVMMLCLNISGGFDITKKMLSFFYIPAKQESANQGHVSISITQRWGAFFFASMGTFMSIALFIFLINKVRVYLGFNLL</sequence>
<keyword evidence="6 13" id="KW-0812">Transmembrane</keyword>
<evidence type="ECO:0000256" key="7">
    <source>
        <dbReference type="ARBA" id="ARBA00022857"/>
    </source>
</evidence>
<evidence type="ECO:0000256" key="9">
    <source>
        <dbReference type="ARBA" id="ARBA00022989"/>
    </source>
</evidence>
<dbReference type="PANTHER" id="PTHR10160">
    <property type="entry name" value="NAD(P) TRANSHYDROGENASE"/>
    <property type="match status" value="1"/>
</dbReference>
<evidence type="ECO:0000313" key="16">
    <source>
        <dbReference type="Proteomes" id="UP000019112"/>
    </source>
</evidence>
<evidence type="ECO:0000256" key="1">
    <source>
        <dbReference type="ARBA" id="ARBA00003943"/>
    </source>
</evidence>
<dbReference type="AlphaFoldDB" id="W6TDV3"/>
<dbReference type="GO" id="GO:0050661">
    <property type="term" value="F:NADP binding"/>
    <property type="evidence" value="ECO:0007669"/>
    <property type="project" value="TreeGrafter"/>
</dbReference>
<accession>W6TDV3</accession>
<evidence type="ECO:0000256" key="11">
    <source>
        <dbReference type="ARBA" id="ARBA00023136"/>
    </source>
</evidence>